<dbReference type="AlphaFoldDB" id="A0A1Q1HVV8"/>
<dbReference type="Proteomes" id="UP000786185">
    <property type="component" value="Unassembled WGS sequence"/>
</dbReference>
<evidence type="ECO:0000313" key="8">
    <source>
        <dbReference type="Proteomes" id="UP000256923"/>
    </source>
</evidence>
<dbReference type="GO" id="GO:0003677">
    <property type="term" value="F:DNA binding"/>
    <property type="evidence" value="ECO:0007669"/>
    <property type="project" value="InterPro"/>
</dbReference>
<evidence type="ECO:0000313" key="4">
    <source>
        <dbReference type="EMBL" id="MBF4373848.1"/>
    </source>
</evidence>
<evidence type="ECO:0000313" key="7">
    <source>
        <dbReference type="Proteomes" id="UP000078309"/>
    </source>
</evidence>
<organism evidence="5 11">
    <name type="scientific">Vibrio anguillarum</name>
    <name type="common">Listonella anguillarum</name>
    <dbReference type="NCBI Taxonomy" id="55601"/>
    <lineage>
        <taxon>Bacteria</taxon>
        <taxon>Pseudomonadati</taxon>
        <taxon>Pseudomonadota</taxon>
        <taxon>Gammaproteobacteria</taxon>
        <taxon>Vibrionales</taxon>
        <taxon>Vibrionaceae</taxon>
        <taxon>Vibrio</taxon>
    </lineage>
</organism>
<dbReference type="GeneID" id="83858949"/>
<dbReference type="Proteomes" id="UP000256923">
    <property type="component" value="Chromosome 1"/>
</dbReference>
<evidence type="ECO:0000313" key="3">
    <source>
        <dbReference type="EMBL" id="MBF4272416.1"/>
    </source>
</evidence>
<evidence type="ECO:0000313" key="11">
    <source>
        <dbReference type="Proteomes" id="UP000786185"/>
    </source>
</evidence>
<accession>A0A1Q1HVV8</accession>
<keyword evidence="6" id="KW-0251">Elongation factor</keyword>
<reference evidence="6 7" key="1">
    <citation type="journal article" date="2017" name="J. Fish Dis.">
        <title>Comparative assessment of Vibrio virulence in marine fish larvae.</title>
        <authorList>
            <person name="Ronneseth A."/>
            <person name="Castillo D."/>
            <person name="D'Alvise P."/>
            <person name="Tonnesen O."/>
            <person name="Haugland G."/>
            <person name="Grotkjaer T."/>
            <person name="Engell-Sorensen K."/>
            <person name="Norremark L."/>
            <person name="Bergh O."/>
            <person name="Wergeland H.I."/>
            <person name="Gram L."/>
        </authorList>
    </citation>
    <scope>NUCLEOTIDE SEQUENCE [LARGE SCALE GENOMIC DNA]</scope>
    <source>
        <strain evidence="6 7">90-11-286</strain>
    </source>
</reference>
<dbReference type="GO" id="GO:0032784">
    <property type="term" value="P:regulation of DNA-templated transcription elongation"/>
    <property type="evidence" value="ECO:0007669"/>
    <property type="project" value="InterPro"/>
</dbReference>
<gene>
    <name evidence="2" type="ORF">DYL72_07390</name>
    <name evidence="3" type="ORF">EAY07_10220</name>
    <name evidence="4" type="ORF">EAY46_12245</name>
    <name evidence="5" type="ORF">ERJ77_17215</name>
    <name evidence="6" type="ORF">PL14_13470</name>
</gene>
<dbReference type="InterPro" id="IPR036953">
    <property type="entry name" value="GreA/GreB_C_sf"/>
</dbReference>
<keyword evidence="6" id="KW-0648">Protein biosynthesis</keyword>
<dbReference type="Proteomes" id="UP000722957">
    <property type="component" value="Unassembled WGS sequence"/>
</dbReference>
<dbReference type="Proteomes" id="UP000726136">
    <property type="component" value="Unassembled WGS sequence"/>
</dbReference>
<dbReference type="Gene3D" id="3.10.50.30">
    <property type="entry name" value="Transcription elongation factor, GreA/GreB, C-terminal domain"/>
    <property type="match status" value="1"/>
</dbReference>
<sequence>MARYSTAERRVNVGDRVSFVDTEKCQPYQIIIVLGERNNPNDGLVSLYSYLGASIFGLREQECFKLYILGKEREYKVVNILPEKSLTCVN</sequence>
<dbReference type="OrthoDB" id="5906206at2"/>
<evidence type="ECO:0000259" key="1">
    <source>
        <dbReference type="Pfam" id="PF01272"/>
    </source>
</evidence>
<dbReference type="InterPro" id="IPR001437">
    <property type="entry name" value="Tscrpt_elong_fac_GreA/B_C"/>
</dbReference>
<evidence type="ECO:0000313" key="5">
    <source>
        <dbReference type="EMBL" id="MBF4436230.1"/>
    </source>
</evidence>
<dbReference type="EMBL" id="RDPI01000012">
    <property type="protein sequence ID" value="MBF4373848.1"/>
    <property type="molecule type" value="Genomic_DNA"/>
</dbReference>
<dbReference type="EMBL" id="CP034672">
    <property type="protein sequence ID" value="AZS24896.1"/>
    <property type="molecule type" value="Genomic_DNA"/>
</dbReference>
<evidence type="ECO:0000313" key="10">
    <source>
        <dbReference type="Proteomes" id="UP000726136"/>
    </source>
</evidence>
<reference evidence="2 8" key="2">
    <citation type="submission" date="2018-12" db="EMBL/GenBank/DDBJ databases">
        <title>Characterization and Draft Genome of Vibrio anguillarum J360 Marine Pathogen Isolated from an Outbreak in Lumpfish (Cyclopterus lumpus).</title>
        <authorList>
            <person name="Vasquez J.I."/>
            <person name="Cao T."/>
            <person name="Chakraborty S."/>
            <person name="Gnanagobal H."/>
            <person name="Wescot J."/>
            <person name="Boyce D."/>
            <person name="Santander J."/>
        </authorList>
    </citation>
    <scope>NUCLEOTIDE SEQUENCE [LARGE SCALE GENOMIC DNA]</scope>
    <source>
        <strain evidence="2 8">J360</strain>
    </source>
</reference>
<dbReference type="Proteomes" id="UP000078309">
    <property type="component" value="Unassembled WGS sequence"/>
</dbReference>
<reference evidence="6" key="4">
    <citation type="submission" date="2021-05" db="EMBL/GenBank/DDBJ databases">
        <authorList>
            <person name="Kalatzis P.G."/>
            <person name="Castillo D."/>
            <person name="D'Alvise P."/>
            <person name="Middelboe M."/>
            <person name="Gram L."/>
        </authorList>
    </citation>
    <scope>NUCLEOTIDE SEQUENCE</scope>
    <source>
        <strain evidence="6">90-11-286</strain>
    </source>
</reference>
<evidence type="ECO:0000313" key="9">
    <source>
        <dbReference type="Proteomes" id="UP000722957"/>
    </source>
</evidence>
<dbReference type="EMBL" id="SCLC01000049">
    <property type="protein sequence ID" value="MBF4436230.1"/>
    <property type="molecule type" value="Genomic_DNA"/>
</dbReference>
<dbReference type="EMBL" id="JAHGUI010000056">
    <property type="protein sequence ID" value="MBT2919685.1"/>
    <property type="molecule type" value="Genomic_DNA"/>
</dbReference>
<dbReference type="EMBL" id="RDOM01000023">
    <property type="protein sequence ID" value="MBF4272416.1"/>
    <property type="molecule type" value="Genomic_DNA"/>
</dbReference>
<dbReference type="RefSeq" id="WP_017046366.1">
    <property type="nucleotide sequence ID" value="NZ_AJYT02000206.1"/>
</dbReference>
<accession>A0A1E5FMM1</accession>
<feature type="domain" description="Transcription elongation factor GreA/GreB C-terminal" evidence="1">
    <location>
        <begin position="9"/>
        <end position="80"/>
    </location>
</feature>
<dbReference type="SUPFAM" id="SSF54534">
    <property type="entry name" value="FKBP-like"/>
    <property type="match status" value="1"/>
</dbReference>
<dbReference type="Pfam" id="PF01272">
    <property type="entry name" value="GreA_GreB"/>
    <property type="match status" value="1"/>
</dbReference>
<keyword evidence="10" id="KW-1185">Reference proteome</keyword>
<evidence type="ECO:0000313" key="2">
    <source>
        <dbReference type="EMBL" id="AZS24896.1"/>
    </source>
</evidence>
<dbReference type="GO" id="GO:0003746">
    <property type="term" value="F:translation elongation factor activity"/>
    <property type="evidence" value="ECO:0007669"/>
    <property type="project" value="UniProtKB-KW"/>
</dbReference>
<reference evidence="9 10" key="3">
    <citation type="journal article" date="2021" name="PeerJ">
        <title>Analysis of 44 Vibrio anguillarum genomes reveals high genetic diversity.</title>
        <authorList>
            <person name="Hansen M.J."/>
            <person name="Dalsgaard I."/>
        </authorList>
    </citation>
    <scope>NUCLEOTIDE SEQUENCE</scope>
    <source>
        <strain evidence="4 10">040915-1/1B</strain>
        <strain evidence="3 9">17-16730-2A</strain>
        <strain evidence="5">850617-1/1</strain>
    </source>
</reference>
<protein>
    <submittedName>
        <fullName evidence="6">GreA/GreB family elongation factor</fullName>
    </submittedName>
</protein>
<evidence type="ECO:0000313" key="6">
    <source>
        <dbReference type="EMBL" id="MBT2919685.1"/>
    </source>
</evidence>
<name>A0A1Q1HVV8_VIBAN</name>
<proteinExistence type="predicted"/>